<name>A0A0K2VFY9_LEPSM</name>
<evidence type="ECO:0000313" key="1">
    <source>
        <dbReference type="EMBL" id="CDW49344.1"/>
    </source>
</evidence>
<sequence>SSAECLIWYFKAQCCRKFLIEFFTSLTSTLESLENKIVSISSIILIVRVPNSDRFLLFRFKLFNVGYIFFL</sequence>
<protein>
    <submittedName>
        <fullName evidence="1">Uncharacterized protein</fullName>
    </submittedName>
</protein>
<dbReference type="EMBL" id="HACA01031983">
    <property type="protein sequence ID" value="CDW49344.1"/>
    <property type="molecule type" value="Transcribed_RNA"/>
</dbReference>
<reference evidence="1" key="1">
    <citation type="submission" date="2014-05" db="EMBL/GenBank/DDBJ databases">
        <authorList>
            <person name="Chronopoulou M."/>
        </authorList>
    </citation>
    <scope>NUCLEOTIDE SEQUENCE</scope>
    <source>
        <tissue evidence="1">Whole organism</tissue>
    </source>
</reference>
<dbReference type="AlphaFoldDB" id="A0A0K2VFY9"/>
<feature type="non-terminal residue" evidence="1">
    <location>
        <position position="1"/>
    </location>
</feature>
<proteinExistence type="predicted"/>
<organism evidence="1">
    <name type="scientific">Lepeophtheirus salmonis</name>
    <name type="common">Salmon louse</name>
    <name type="synonym">Caligus salmonis</name>
    <dbReference type="NCBI Taxonomy" id="72036"/>
    <lineage>
        <taxon>Eukaryota</taxon>
        <taxon>Metazoa</taxon>
        <taxon>Ecdysozoa</taxon>
        <taxon>Arthropoda</taxon>
        <taxon>Crustacea</taxon>
        <taxon>Multicrustacea</taxon>
        <taxon>Hexanauplia</taxon>
        <taxon>Copepoda</taxon>
        <taxon>Siphonostomatoida</taxon>
        <taxon>Caligidae</taxon>
        <taxon>Lepeophtheirus</taxon>
    </lineage>
</organism>
<accession>A0A0K2VFY9</accession>